<dbReference type="RefSeq" id="WP_379264668.1">
    <property type="nucleotide sequence ID" value="NZ_JBHUMJ010000011.1"/>
</dbReference>
<organism evidence="2 3">
    <name type="scientific">Paenibacillus shunpengii</name>
    <dbReference type="NCBI Taxonomy" id="2054424"/>
    <lineage>
        <taxon>Bacteria</taxon>
        <taxon>Bacillati</taxon>
        <taxon>Bacillota</taxon>
        <taxon>Bacilli</taxon>
        <taxon>Bacillales</taxon>
        <taxon>Paenibacillaceae</taxon>
        <taxon>Paenibacillus</taxon>
    </lineage>
</organism>
<evidence type="ECO:0008006" key="4">
    <source>
        <dbReference type="Google" id="ProtNLM"/>
    </source>
</evidence>
<protein>
    <recommendedName>
        <fullName evidence="4">Flagellar protein FliT</fullName>
    </recommendedName>
</protein>
<evidence type="ECO:0000313" key="3">
    <source>
        <dbReference type="Proteomes" id="UP001597540"/>
    </source>
</evidence>
<sequence length="111" mass="13266">MKELIDELEQITDEFMEVSDDLSYERAVEFVDKRQRVIDSISVELNKVNITKEDKIRVNNLLKYDKIILDSLERLKLEARDWLQQRSRIKAQHSAYDHPYSPGSILMDRRK</sequence>
<accession>A0ABW5SVE0</accession>
<dbReference type="Proteomes" id="UP001597540">
    <property type="component" value="Unassembled WGS sequence"/>
</dbReference>
<evidence type="ECO:0000313" key="2">
    <source>
        <dbReference type="EMBL" id="MFD2703184.1"/>
    </source>
</evidence>
<reference evidence="3" key="1">
    <citation type="journal article" date="2019" name="Int. J. Syst. Evol. Microbiol.">
        <title>The Global Catalogue of Microorganisms (GCM) 10K type strain sequencing project: providing services to taxonomists for standard genome sequencing and annotation.</title>
        <authorList>
            <consortium name="The Broad Institute Genomics Platform"/>
            <consortium name="The Broad Institute Genome Sequencing Center for Infectious Disease"/>
            <person name="Wu L."/>
            <person name="Ma J."/>
        </authorList>
    </citation>
    <scope>NUCLEOTIDE SEQUENCE [LARGE SCALE GENOMIC DNA]</scope>
    <source>
        <strain evidence="3">KCTC 33849</strain>
    </source>
</reference>
<evidence type="ECO:0000256" key="1">
    <source>
        <dbReference type="SAM" id="MobiDB-lite"/>
    </source>
</evidence>
<dbReference type="EMBL" id="JBHUMJ010000011">
    <property type="protein sequence ID" value="MFD2703184.1"/>
    <property type="molecule type" value="Genomic_DNA"/>
</dbReference>
<keyword evidence="3" id="KW-1185">Reference proteome</keyword>
<gene>
    <name evidence="2" type="ORF">ACFSVM_22385</name>
</gene>
<name>A0ABW5SVE0_9BACL</name>
<feature type="region of interest" description="Disordered" evidence="1">
    <location>
        <begin position="90"/>
        <end position="111"/>
    </location>
</feature>
<comment type="caution">
    <text evidence="2">The sequence shown here is derived from an EMBL/GenBank/DDBJ whole genome shotgun (WGS) entry which is preliminary data.</text>
</comment>
<proteinExistence type="predicted"/>